<gene>
    <name evidence="7" type="ORF">PHYPSEUDO_008924</name>
</gene>
<evidence type="ECO:0000256" key="4">
    <source>
        <dbReference type="ARBA" id="ARBA00022729"/>
    </source>
</evidence>
<dbReference type="InterPro" id="IPR031825">
    <property type="entry name" value="RXLR"/>
</dbReference>
<organism evidence="7 8">
    <name type="scientific">Phytophthora pseudosyringae</name>
    <dbReference type="NCBI Taxonomy" id="221518"/>
    <lineage>
        <taxon>Eukaryota</taxon>
        <taxon>Sar</taxon>
        <taxon>Stramenopiles</taxon>
        <taxon>Oomycota</taxon>
        <taxon>Peronosporomycetes</taxon>
        <taxon>Peronosporales</taxon>
        <taxon>Peronosporaceae</taxon>
        <taxon>Phytophthora</taxon>
    </lineage>
</organism>
<dbReference type="AlphaFoldDB" id="A0A8T1VGB6"/>
<dbReference type="GO" id="GO:0005576">
    <property type="term" value="C:extracellular region"/>
    <property type="evidence" value="ECO:0007669"/>
    <property type="project" value="UniProtKB-SubCell"/>
</dbReference>
<proteinExistence type="inferred from homology"/>
<name>A0A8T1VGB6_9STRA</name>
<feature type="compositionally biased region" description="Basic and acidic residues" evidence="6">
    <location>
        <begin position="35"/>
        <end position="46"/>
    </location>
</feature>
<keyword evidence="3 5" id="KW-0964">Secreted</keyword>
<evidence type="ECO:0000256" key="3">
    <source>
        <dbReference type="ARBA" id="ARBA00022525"/>
    </source>
</evidence>
<comment type="function">
    <text evidence="5">Effector that suppresses plant defense responses during pathogen infection.</text>
</comment>
<feature type="chain" id="PRO_5035963393" description="RxLR effector protein" evidence="5">
    <location>
        <begin position="20"/>
        <end position="318"/>
    </location>
</feature>
<keyword evidence="4 5" id="KW-0732">Signal</keyword>
<evidence type="ECO:0000313" key="8">
    <source>
        <dbReference type="Proteomes" id="UP000694044"/>
    </source>
</evidence>
<evidence type="ECO:0000256" key="2">
    <source>
        <dbReference type="ARBA" id="ARBA00010400"/>
    </source>
</evidence>
<feature type="compositionally biased region" description="Basic and acidic residues" evidence="6">
    <location>
        <begin position="53"/>
        <end position="63"/>
    </location>
</feature>
<comment type="caution">
    <text evidence="7">The sequence shown here is derived from an EMBL/GenBank/DDBJ whole genome shotgun (WGS) entry which is preliminary data.</text>
</comment>
<evidence type="ECO:0000256" key="5">
    <source>
        <dbReference type="RuleBase" id="RU367124"/>
    </source>
</evidence>
<evidence type="ECO:0000313" key="7">
    <source>
        <dbReference type="EMBL" id="KAG7379173.1"/>
    </source>
</evidence>
<comment type="domain">
    <text evidence="5">The RxLR-dEER motif acts to carry the protein into the host cell cytoplasm through binding to cell surface phosphatidylinositol-3-phosphate.</text>
</comment>
<reference evidence="7" key="1">
    <citation type="submission" date="2021-02" db="EMBL/GenBank/DDBJ databases">
        <authorList>
            <person name="Palmer J.M."/>
        </authorList>
    </citation>
    <scope>NUCLEOTIDE SEQUENCE</scope>
    <source>
        <strain evidence="7">SCRP734</strain>
    </source>
</reference>
<feature type="region of interest" description="Disordered" evidence="6">
    <location>
        <begin position="35"/>
        <end position="63"/>
    </location>
</feature>
<evidence type="ECO:0000256" key="1">
    <source>
        <dbReference type="ARBA" id="ARBA00004613"/>
    </source>
</evidence>
<accession>A0A8T1VGB6</accession>
<feature type="signal peptide" evidence="5">
    <location>
        <begin position="1"/>
        <end position="19"/>
    </location>
</feature>
<comment type="subcellular location">
    <subcellularLocation>
        <location evidence="1 5">Secreted</location>
    </subcellularLocation>
</comment>
<keyword evidence="8" id="KW-1185">Reference proteome</keyword>
<dbReference type="EMBL" id="JAGDFM010000367">
    <property type="protein sequence ID" value="KAG7379173.1"/>
    <property type="molecule type" value="Genomic_DNA"/>
</dbReference>
<dbReference type="Pfam" id="PF16810">
    <property type="entry name" value="RXLR"/>
    <property type="match status" value="1"/>
</dbReference>
<protein>
    <recommendedName>
        <fullName evidence="5">RxLR effector protein</fullName>
    </recommendedName>
</protein>
<evidence type="ECO:0000256" key="6">
    <source>
        <dbReference type="SAM" id="MobiDB-lite"/>
    </source>
</evidence>
<dbReference type="Proteomes" id="UP000694044">
    <property type="component" value="Unassembled WGS sequence"/>
</dbReference>
<comment type="similarity">
    <text evidence="2 5">Belongs to the RxLR effector family.</text>
</comment>
<sequence length="318" mass="35667">MRVQVFVLAAASTLLIAKADSISASTDMKHISARWDQHTKTSEHSAAKRLLRTPKEQNNDKGNEERALNLDVIVKWLKLDGKKIDDATLKKLAPKEFDDDSHEMAVTFAKLLTDWKSNRDAPCCHSNHASGVSPRAALEGLGSLTDVLCRSLPLVLQSVLTVHRSHRPRSVLRSVRLGTLQYRAFWSLAPFAANLRVRLMRALQRKTPSFIVHPPTASAAQPSTFINQFTQPTLSRPTLTQFVQPSSSLARRVLAVSVSVSTERGTSTPALPFYRPLLLPEHVPLSTLQHASPAVAFVSLLQWYQFQQYRRPFYHFEM</sequence>